<dbReference type="InterPro" id="IPR021641">
    <property type="entry name" value="DUF3245"/>
</dbReference>
<feature type="region of interest" description="Disordered" evidence="1">
    <location>
        <begin position="39"/>
        <end position="344"/>
    </location>
</feature>
<feature type="compositionally biased region" description="Pro residues" evidence="1">
    <location>
        <begin position="297"/>
        <end position="312"/>
    </location>
</feature>
<protein>
    <submittedName>
        <fullName evidence="2">Uncharacterized protein</fullName>
    </submittedName>
</protein>
<comment type="caution">
    <text evidence="2">The sequence shown here is derived from an EMBL/GenBank/DDBJ whole genome shotgun (WGS) entry which is preliminary data.</text>
</comment>
<accession>A0AAD4MAI6</accession>
<evidence type="ECO:0000313" key="2">
    <source>
        <dbReference type="EMBL" id="KAI0306831.1"/>
    </source>
</evidence>
<dbReference type="AlphaFoldDB" id="A0AAD4MAI6"/>
<keyword evidence="3" id="KW-1185">Reference proteome</keyword>
<dbReference type="Proteomes" id="UP001203297">
    <property type="component" value="Unassembled WGS sequence"/>
</dbReference>
<proteinExistence type="predicted"/>
<sequence>MDEPNNDIDTETLQAQIDLSMAYAQNLITSWLPTSSSLTQSSSRAAEAETELQALLRRPPRLGVGAPIPETSAPAQARLKRQLEGGKKHGTEVMKNGVPSTTAKKEEEEDSAEKSRVPTIRKRQRVDPFEPGGKKKHKKEKEREREVAMMMTTMMTTKEAKVATAAEGSRKQLGTKKKKKKKTVPTSEGRWQGREERVVLEAPPDGESRLVDSHDINILQDEDSVMSILPSLDESQKPHQQKDQDRVAEPLRSAALSGPGTASSIAAPNQSRQTSLLFSARKPPTTTVPHVKAARPVSPPPLLNLTGPPPIAPENIEGPPPKKRKRKKKKKKRAGDQGVNNDPP</sequence>
<feature type="compositionally biased region" description="Polar residues" evidence="1">
    <location>
        <begin position="260"/>
        <end position="277"/>
    </location>
</feature>
<feature type="compositionally biased region" description="Basic residues" evidence="1">
    <location>
        <begin position="321"/>
        <end position="333"/>
    </location>
</feature>
<feature type="compositionally biased region" description="Basic and acidic residues" evidence="1">
    <location>
        <begin position="206"/>
        <end position="215"/>
    </location>
</feature>
<feature type="compositionally biased region" description="Basic residues" evidence="1">
    <location>
        <begin position="173"/>
        <end position="183"/>
    </location>
</feature>
<feature type="compositionally biased region" description="Basic and acidic residues" evidence="1">
    <location>
        <begin position="234"/>
        <end position="249"/>
    </location>
</feature>
<name>A0AAD4MAI6_9AGAM</name>
<evidence type="ECO:0000313" key="3">
    <source>
        <dbReference type="Proteomes" id="UP001203297"/>
    </source>
</evidence>
<dbReference type="EMBL" id="WTXG01000002">
    <property type="protein sequence ID" value="KAI0306831.1"/>
    <property type="molecule type" value="Genomic_DNA"/>
</dbReference>
<organism evidence="2 3">
    <name type="scientific">Multifurca ochricompacta</name>
    <dbReference type="NCBI Taxonomy" id="376703"/>
    <lineage>
        <taxon>Eukaryota</taxon>
        <taxon>Fungi</taxon>
        <taxon>Dikarya</taxon>
        <taxon>Basidiomycota</taxon>
        <taxon>Agaricomycotina</taxon>
        <taxon>Agaricomycetes</taxon>
        <taxon>Russulales</taxon>
        <taxon>Russulaceae</taxon>
        <taxon>Multifurca</taxon>
    </lineage>
</organism>
<dbReference type="Pfam" id="PF11595">
    <property type="entry name" value="DUF3245"/>
    <property type="match status" value="1"/>
</dbReference>
<feature type="compositionally biased region" description="Basic and acidic residues" evidence="1">
    <location>
        <begin position="81"/>
        <end position="92"/>
    </location>
</feature>
<gene>
    <name evidence="2" type="ORF">B0F90DRAFT_1914976</name>
</gene>
<feature type="compositionally biased region" description="Low complexity" evidence="1">
    <location>
        <begin position="148"/>
        <end position="167"/>
    </location>
</feature>
<evidence type="ECO:0000256" key="1">
    <source>
        <dbReference type="SAM" id="MobiDB-lite"/>
    </source>
</evidence>
<reference evidence="2" key="1">
    <citation type="journal article" date="2022" name="New Phytol.">
        <title>Evolutionary transition to the ectomycorrhizal habit in the genomes of a hyperdiverse lineage of mushroom-forming fungi.</title>
        <authorList>
            <person name="Looney B."/>
            <person name="Miyauchi S."/>
            <person name="Morin E."/>
            <person name="Drula E."/>
            <person name="Courty P.E."/>
            <person name="Kohler A."/>
            <person name="Kuo A."/>
            <person name="LaButti K."/>
            <person name="Pangilinan J."/>
            <person name="Lipzen A."/>
            <person name="Riley R."/>
            <person name="Andreopoulos W."/>
            <person name="He G."/>
            <person name="Johnson J."/>
            <person name="Nolan M."/>
            <person name="Tritt A."/>
            <person name="Barry K.W."/>
            <person name="Grigoriev I.V."/>
            <person name="Nagy L.G."/>
            <person name="Hibbett D."/>
            <person name="Henrissat B."/>
            <person name="Matheny P.B."/>
            <person name="Labbe J."/>
            <person name="Martin F.M."/>
        </authorList>
    </citation>
    <scope>NUCLEOTIDE SEQUENCE</scope>
    <source>
        <strain evidence="2">BPL690</strain>
    </source>
</reference>
<feature type="compositionally biased region" description="Low complexity" evidence="1">
    <location>
        <begin position="39"/>
        <end position="57"/>
    </location>
</feature>